<protein>
    <submittedName>
        <fullName evidence="11">TonB-dependent receptor</fullName>
    </submittedName>
</protein>
<keyword evidence="2 8" id="KW-0813">Transport</keyword>
<dbReference type="InterPro" id="IPR008969">
    <property type="entry name" value="CarboxyPept-like_regulatory"/>
</dbReference>
<comment type="similarity">
    <text evidence="8">Belongs to the TonB-dependent receptor family.</text>
</comment>
<evidence type="ECO:0000259" key="10">
    <source>
        <dbReference type="Pfam" id="PF07715"/>
    </source>
</evidence>
<dbReference type="PANTHER" id="PTHR30069:SF29">
    <property type="entry name" value="HEMOGLOBIN AND HEMOGLOBIN-HAPTOGLOBIN-BINDING PROTEIN 1-RELATED"/>
    <property type="match status" value="1"/>
</dbReference>
<dbReference type="Pfam" id="PF07715">
    <property type="entry name" value="Plug"/>
    <property type="match status" value="1"/>
</dbReference>
<organism evidence="11 12">
    <name type="scientific">Cyclobacterium amurskyense</name>
    <dbReference type="NCBI Taxonomy" id="320787"/>
    <lineage>
        <taxon>Bacteria</taxon>
        <taxon>Pseudomonadati</taxon>
        <taxon>Bacteroidota</taxon>
        <taxon>Cytophagia</taxon>
        <taxon>Cytophagales</taxon>
        <taxon>Cyclobacteriaceae</taxon>
        <taxon>Cyclobacterium</taxon>
    </lineage>
</organism>
<keyword evidence="3 8" id="KW-1134">Transmembrane beta strand</keyword>
<evidence type="ECO:0000313" key="12">
    <source>
        <dbReference type="Proteomes" id="UP000036520"/>
    </source>
</evidence>
<dbReference type="SUPFAM" id="SSF56935">
    <property type="entry name" value="Porins"/>
    <property type="match status" value="1"/>
</dbReference>
<proteinExistence type="inferred from homology"/>
<keyword evidence="7 8" id="KW-0998">Cell outer membrane</keyword>
<evidence type="ECO:0000256" key="6">
    <source>
        <dbReference type="ARBA" id="ARBA00023136"/>
    </source>
</evidence>
<gene>
    <name evidence="11" type="ORF">CA2015_4689</name>
</gene>
<dbReference type="GO" id="GO:0009279">
    <property type="term" value="C:cell outer membrane"/>
    <property type="evidence" value="ECO:0007669"/>
    <property type="project" value="UniProtKB-SubCell"/>
</dbReference>
<dbReference type="GO" id="GO:0044718">
    <property type="term" value="P:siderophore transmembrane transport"/>
    <property type="evidence" value="ECO:0007669"/>
    <property type="project" value="TreeGrafter"/>
</dbReference>
<feature type="signal peptide" evidence="9">
    <location>
        <begin position="1"/>
        <end position="31"/>
    </location>
</feature>
<dbReference type="AlphaFoldDB" id="A0A0H4PIR9"/>
<dbReference type="Pfam" id="PF13715">
    <property type="entry name" value="CarbopepD_reg_2"/>
    <property type="match status" value="1"/>
</dbReference>
<evidence type="ECO:0000313" key="11">
    <source>
        <dbReference type="EMBL" id="AKP54019.1"/>
    </source>
</evidence>
<evidence type="ECO:0000256" key="3">
    <source>
        <dbReference type="ARBA" id="ARBA00022452"/>
    </source>
</evidence>
<evidence type="ECO:0000256" key="9">
    <source>
        <dbReference type="SAM" id="SignalP"/>
    </source>
</evidence>
<dbReference type="PANTHER" id="PTHR30069">
    <property type="entry name" value="TONB-DEPENDENT OUTER MEMBRANE RECEPTOR"/>
    <property type="match status" value="1"/>
</dbReference>
<dbReference type="InterPro" id="IPR037066">
    <property type="entry name" value="Plug_dom_sf"/>
</dbReference>
<dbReference type="InterPro" id="IPR036942">
    <property type="entry name" value="Beta-barrel_TonB_sf"/>
</dbReference>
<comment type="subcellular location">
    <subcellularLocation>
        <location evidence="1 8">Cell outer membrane</location>
        <topology evidence="1 8">Multi-pass membrane protein</topology>
    </subcellularLocation>
</comment>
<keyword evidence="11" id="KW-0675">Receptor</keyword>
<dbReference type="EMBL" id="CP012040">
    <property type="protein sequence ID" value="AKP54019.1"/>
    <property type="molecule type" value="Genomic_DNA"/>
</dbReference>
<keyword evidence="4 8" id="KW-0812">Transmembrane</keyword>
<dbReference type="RefSeq" id="WP_048644053.1">
    <property type="nucleotide sequence ID" value="NZ_CP012040.1"/>
</dbReference>
<name>A0A0H4PIR9_9BACT</name>
<sequence>MKTNRQQKGFHYNILLIGLFLLPLTPLLAQQATTITGTVKDMDTNETLIGVNILVKGKVSGTITDVKGNFSITVGSPPPITLIFSMVGFTSQEITITSPNPSPLEVILSEQTFLGQEVVVSASRVEESILQSPVSIEKMDILDIREAPGDSYYKGIANLKGVDITSSSINFQILNARGFNSTGNTRFVQLTDGMDTQAPSLNFPIGNLNGPSELDVESIEFIPGASSALYGPNAFNGILLVNSKNPFDYQGLSAYFKQGINHINTNPEEPGSPQPMYEGAIRYAKAFNNKWAFKISASMMKAVDWYGTNSTDLNSIAQGDLPFNPGANQVHTFGDEVSNNIGLLRNVSAIQEQANLLGIGTYIGSIPDQVVSRTGYPEKTLVDYGARNYKLNGALHYRISDNAEIFYSLNYGSGTSIYTGAQRYSLNEFFITQHKLELKGDNYFVRSYTTRDNSGKSYISDLNGILINDTWKDNSTWYGEYTLNYLGALANQQVVPGQLGTTAQQAAAHQFARQQADQGRYLPGSAEFNNTAADISGDFIPSGSLFYDRSRMYLTEGQYDFKNEIDFLDLQVGAAYRVYDLRSNGTIFADYEGNDITISEIGSYAQASKRLLQEKLRLMGSLRYDKNENFDGQFSPRMAAVFTEKNHNFRLSYQTGFRMPSTQAQHIDLNVISARLISGLPYYRDKYKIYENGYSLASVQEYTAAVAQGASPVGASATGLLEPVTSLPALSPEKVKAIEIGYKGLLTDNRLLIDFAYYYNRYNNFISQTAIRKAPGPVYPGADPSSDEGAINAINAPSLLTPVTTPGQENTFQSYTNIVDREVRAHGLVLGVNYNLPSNYTISSNYNYNKLLTEFEAGYLSEFNTPEHKVNIVFGNRKLTDKLGFNLAYRYQTSFRWESSFARGTVPEVHNLDAQVSYKVKSMKSILKLGGSNVLNNRYFLNFGGPTTGAIFYLSITFDELLN</sequence>
<dbReference type="KEGG" id="camu:CA2015_4689"/>
<evidence type="ECO:0000256" key="1">
    <source>
        <dbReference type="ARBA" id="ARBA00004571"/>
    </source>
</evidence>
<evidence type="ECO:0000256" key="4">
    <source>
        <dbReference type="ARBA" id="ARBA00022692"/>
    </source>
</evidence>
<dbReference type="STRING" id="320787.CA2015_4689"/>
<reference evidence="11 12" key="1">
    <citation type="submission" date="2015-07" db="EMBL/GenBank/DDBJ databases">
        <authorList>
            <person name="Kim K.M."/>
        </authorList>
    </citation>
    <scope>NUCLEOTIDE SEQUENCE [LARGE SCALE GENOMIC DNA]</scope>
    <source>
        <strain evidence="11 12">KCTC 12363</strain>
    </source>
</reference>
<dbReference type="GO" id="GO:0015344">
    <property type="term" value="F:siderophore uptake transmembrane transporter activity"/>
    <property type="evidence" value="ECO:0007669"/>
    <property type="project" value="TreeGrafter"/>
</dbReference>
<dbReference type="PATRIC" id="fig|320787.5.peg.5129"/>
<evidence type="ECO:0000256" key="2">
    <source>
        <dbReference type="ARBA" id="ARBA00022448"/>
    </source>
</evidence>
<dbReference type="InterPro" id="IPR012910">
    <property type="entry name" value="Plug_dom"/>
</dbReference>
<evidence type="ECO:0000256" key="5">
    <source>
        <dbReference type="ARBA" id="ARBA00022729"/>
    </source>
</evidence>
<evidence type="ECO:0000256" key="8">
    <source>
        <dbReference type="PROSITE-ProRule" id="PRU01360"/>
    </source>
</evidence>
<keyword evidence="5 9" id="KW-0732">Signal</keyword>
<keyword evidence="6 8" id="KW-0472">Membrane</keyword>
<feature type="domain" description="TonB-dependent receptor plug" evidence="10">
    <location>
        <begin position="131"/>
        <end position="238"/>
    </location>
</feature>
<dbReference type="SUPFAM" id="SSF49464">
    <property type="entry name" value="Carboxypeptidase regulatory domain-like"/>
    <property type="match status" value="1"/>
</dbReference>
<dbReference type="OrthoDB" id="1109208at2"/>
<accession>A0A0H4PIR9</accession>
<dbReference type="InterPro" id="IPR039426">
    <property type="entry name" value="TonB-dep_rcpt-like"/>
</dbReference>
<dbReference type="Proteomes" id="UP000036520">
    <property type="component" value="Chromosome"/>
</dbReference>
<dbReference type="Gene3D" id="2.170.130.10">
    <property type="entry name" value="TonB-dependent receptor, plug domain"/>
    <property type="match status" value="1"/>
</dbReference>
<dbReference type="Gene3D" id="2.60.40.1120">
    <property type="entry name" value="Carboxypeptidase-like, regulatory domain"/>
    <property type="match status" value="1"/>
</dbReference>
<feature type="chain" id="PRO_5005208162" evidence="9">
    <location>
        <begin position="32"/>
        <end position="963"/>
    </location>
</feature>
<dbReference type="PROSITE" id="PS52016">
    <property type="entry name" value="TONB_DEPENDENT_REC_3"/>
    <property type="match status" value="1"/>
</dbReference>
<dbReference type="Gene3D" id="2.40.170.20">
    <property type="entry name" value="TonB-dependent receptor, beta-barrel domain"/>
    <property type="match status" value="1"/>
</dbReference>
<evidence type="ECO:0000256" key="7">
    <source>
        <dbReference type="ARBA" id="ARBA00023237"/>
    </source>
</evidence>
<keyword evidence="12" id="KW-1185">Reference proteome</keyword>